<proteinExistence type="predicted"/>
<reference evidence="2 3" key="1">
    <citation type="submission" date="2011-02" db="EMBL/GenBank/DDBJ databases">
        <title>The Genome Sequence of Sphaeroforma arctica JP610.</title>
        <authorList>
            <consortium name="The Broad Institute Genome Sequencing Platform"/>
            <person name="Russ C."/>
            <person name="Cuomo C."/>
            <person name="Young S.K."/>
            <person name="Zeng Q."/>
            <person name="Gargeya S."/>
            <person name="Alvarado L."/>
            <person name="Berlin A."/>
            <person name="Chapman S.B."/>
            <person name="Chen Z."/>
            <person name="Freedman E."/>
            <person name="Gellesch M."/>
            <person name="Goldberg J."/>
            <person name="Griggs A."/>
            <person name="Gujja S."/>
            <person name="Heilman E."/>
            <person name="Heiman D."/>
            <person name="Howarth C."/>
            <person name="Mehta T."/>
            <person name="Neiman D."/>
            <person name="Pearson M."/>
            <person name="Roberts A."/>
            <person name="Saif S."/>
            <person name="Shea T."/>
            <person name="Shenoy N."/>
            <person name="Sisk P."/>
            <person name="Stolte C."/>
            <person name="Sykes S."/>
            <person name="White J."/>
            <person name="Yandava C."/>
            <person name="Burger G."/>
            <person name="Gray M.W."/>
            <person name="Holland P.W.H."/>
            <person name="King N."/>
            <person name="Lang F.B.F."/>
            <person name="Roger A.J."/>
            <person name="Ruiz-Trillo I."/>
            <person name="Haas B."/>
            <person name="Nusbaum C."/>
            <person name="Birren B."/>
        </authorList>
    </citation>
    <scope>NUCLEOTIDE SEQUENCE [LARGE SCALE GENOMIC DNA]</scope>
    <source>
        <strain evidence="2 3">JP610</strain>
    </source>
</reference>
<feature type="non-terminal residue" evidence="2">
    <location>
        <position position="1"/>
    </location>
</feature>
<dbReference type="AlphaFoldDB" id="A0A0L0F1B1"/>
<protein>
    <recommendedName>
        <fullName evidence="1">GBF1-like tetratricopeptide repeats domain-containing protein</fullName>
    </recommendedName>
</protein>
<keyword evidence="3" id="KW-1185">Reference proteome</keyword>
<name>A0A0L0F1B1_9EUKA</name>
<evidence type="ECO:0000313" key="3">
    <source>
        <dbReference type="Proteomes" id="UP000054560"/>
    </source>
</evidence>
<organism evidence="2 3">
    <name type="scientific">Sphaeroforma arctica JP610</name>
    <dbReference type="NCBI Taxonomy" id="667725"/>
    <lineage>
        <taxon>Eukaryota</taxon>
        <taxon>Ichthyosporea</taxon>
        <taxon>Ichthyophonida</taxon>
        <taxon>Sphaeroforma</taxon>
    </lineage>
</organism>
<dbReference type="EMBL" id="KQ250996">
    <property type="protein sequence ID" value="KNC70505.1"/>
    <property type="molecule type" value="Genomic_DNA"/>
</dbReference>
<evidence type="ECO:0000313" key="2">
    <source>
        <dbReference type="EMBL" id="KNC70505.1"/>
    </source>
</evidence>
<evidence type="ECO:0000259" key="1">
    <source>
        <dbReference type="Pfam" id="PF23325"/>
    </source>
</evidence>
<dbReference type="GeneID" id="25917469"/>
<dbReference type="OrthoDB" id="10258608at2759"/>
<gene>
    <name evidence="2" type="ORF">SARC_16965</name>
</gene>
<feature type="domain" description="GBF1-like tetratricopeptide repeats" evidence="1">
    <location>
        <begin position="1"/>
        <end position="38"/>
    </location>
</feature>
<accession>A0A0L0F1B1</accession>
<dbReference type="Proteomes" id="UP000054560">
    <property type="component" value="Unassembled WGS sequence"/>
</dbReference>
<dbReference type="Pfam" id="PF23325">
    <property type="entry name" value="TPR_28"/>
    <property type="match status" value="1"/>
</dbReference>
<dbReference type="RefSeq" id="XP_014144407.1">
    <property type="nucleotide sequence ID" value="XM_014288932.1"/>
</dbReference>
<dbReference type="InterPro" id="IPR056604">
    <property type="entry name" value="GBF1-like_TPR"/>
</dbReference>
<sequence>HEQWESLFQEVLFPMLMAQLSPDLDRIDPVGVEESRLRTGK</sequence>